<dbReference type="Proteomes" id="UP000422764">
    <property type="component" value="Chromosome"/>
</dbReference>
<protein>
    <submittedName>
        <fullName evidence="1">Uncharacterized protein</fullName>
    </submittedName>
</protein>
<reference evidence="1 2" key="1">
    <citation type="submission" date="2019-12" db="EMBL/GenBank/DDBJ databases">
        <title>Genome sequenceing of Clostridium bovifaecis.</title>
        <authorList>
            <person name="Yao Y."/>
        </authorList>
    </citation>
    <scope>NUCLEOTIDE SEQUENCE [LARGE SCALE GENOMIC DNA]</scope>
    <source>
        <strain evidence="1 2">BXX</strain>
    </source>
</reference>
<name>A0A6I6EPF5_9CLOT</name>
<gene>
    <name evidence="1" type="ORF">GOM49_11250</name>
</gene>
<accession>A0A6I6EPF5</accession>
<evidence type="ECO:0000313" key="1">
    <source>
        <dbReference type="EMBL" id="QGU95592.1"/>
    </source>
</evidence>
<keyword evidence="2" id="KW-1185">Reference proteome</keyword>
<proteinExistence type="predicted"/>
<dbReference type="InterPro" id="IPR011042">
    <property type="entry name" value="6-blade_b-propeller_TolB-like"/>
</dbReference>
<dbReference type="EMBL" id="CP046522">
    <property type="protein sequence ID" value="QGU95592.1"/>
    <property type="molecule type" value="Genomic_DNA"/>
</dbReference>
<organism evidence="1 2">
    <name type="scientific">Clostridium bovifaecis</name>
    <dbReference type="NCBI Taxonomy" id="2184719"/>
    <lineage>
        <taxon>Bacteria</taxon>
        <taxon>Bacillati</taxon>
        <taxon>Bacillota</taxon>
        <taxon>Clostridia</taxon>
        <taxon>Eubacteriales</taxon>
        <taxon>Clostridiaceae</taxon>
        <taxon>Clostridium</taxon>
    </lineage>
</organism>
<evidence type="ECO:0000313" key="2">
    <source>
        <dbReference type="Proteomes" id="UP000422764"/>
    </source>
</evidence>
<dbReference type="AlphaFoldDB" id="A0A6I6EPF5"/>
<sequence length="117" mass="13136">MYFGQGTATNSGIVGEDNKGWVENYPFFHDYPGSDIMLNGYDFKADNFLTEAPNDKTYTGAYSPFGIQSKTWEVVKGATKASGSILRANTDGSNLELIAWELRNPFRLKFNYDGIWL</sequence>
<dbReference type="Gene3D" id="2.120.10.30">
    <property type="entry name" value="TolB, C-terminal domain"/>
    <property type="match status" value="1"/>
</dbReference>